<evidence type="ECO:0000313" key="2">
    <source>
        <dbReference type="EMBL" id="GAD31361.1"/>
    </source>
</evidence>
<sequence>MTFSHRKKQGGFSLIETIMAMVFFSFLLLGFMQLKTKWDQGAAAKRYADHVELLVTQLQKYQHERVTIAHQDPATKAVWPQTLNNLMDNNQYWPSCSVTDEQQHRCTRPDNVPWTTRKISYSVTNQNPTQVLLTLPTAPKMWASALKKIPFAVEQANGDIIIRVGDPLISQLYKDWLRKDGSTTLTADWDVGNKAILNASMLTIRTPNQKQNIVGAGTINEFLAQDGTRVNYSAWDCPQGLKKTVHVSINAKIAPQGDKYIGLAGEKPFIDDYYPHYFVVRMEYNAKLESTGKWQTLNNGYVDVRLNCSLIK</sequence>
<accession>V5ENL9</accession>
<proteinExistence type="predicted"/>
<protein>
    <submittedName>
        <fullName evidence="2">Uncharacterized protein</fullName>
    </submittedName>
</protein>
<keyword evidence="1" id="KW-1133">Transmembrane helix</keyword>
<keyword evidence="1" id="KW-0472">Membrane</keyword>
<dbReference type="HOGENOM" id="CLU_885225_0_0_6"/>
<keyword evidence="1" id="KW-0812">Transmembrane</keyword>
<dbReference type="eggNOG" id="COG4969">
    <property type="taxonomic scope" value="Bacteria"/>
</dbReference>
<dbReference type="InterPro" id="IPR012902">
    <property type="entry name" value="N_methyl_site"/>
</dbReference>
<dbReference type="EMBL" id="DF196820">
    <property type="protein sequence ID" value="GAD31361.1"/>
    <property type="molecule type" value="Genomic_DNA"/>
</dbReference>
<name>V5ENL9_PHOLE</name>
<organism evidence="2 3">
    <name type="scientific">Photobacterium leiognathi lrivu.4.1</name>
    <dbReference type="NCBI Taxonomy" id="1248232"/>
    <lineage>
        <taxon>Bacteria</taxon>
        <taxon>Pseudomonadati</taxon>
        <taxon>Pseudomonadota</taxon>
        <taxon>Gammaproteobacteria</taxon>
        <taxon>Vibrionales</taxon>
        <taxon>Vibrionaceae</taxon>
        <taxon>Photobacterium</taxon>
    </lineage>
</organism>
<evidence type="ECO:0000256" key="1">
    <source>
        <dbReference type="SAM" id="Phobius"/>
    </source>
</evidence>
<reference evidence="3" key="1">
    <citation type="submission" date="2012-12" db="EMBL/GenBank/DDBJ databases">
        <title>Genome Sequence of Photobacterium leiognathi lrivu.4.1.</title>
        <authorList>
            <person name="Urbanczyk H."/>
            <person name="Ogura Y."/>
            <person name="Hayashi T."/>
            <person name="Dunlap P.V."/>
        </authorList>
    </citation>
    <scope>NUCLEOTIDE SEQUENCE [LARGE SCALE GENOMIC DNA]</scope>
    <source>
        <strain evidence="3">lrivu.4.1</strain>
    </source>
</reference>
<feature type="transmembrane region" description="Helical" evidence="1">
    <location>
        <begin position="12"/>
        <end position="32"/>
    </location>
</feature>
<dbReference type="Proteomes" id="UP000030675">
    <property type="component" value="Unassembled WGS sequence"/>
</dbReference>
<dbReference type="PROSITE" id="PS00409">
    <property type="entry name" value="PROKAR_NTER_METHYL"/>
    <property type="match status" value="1"/>
</dbReference>
<dbReference type="AlphaFoldDB" id="V5ENL9"/>
<evidence type="ECO:0000313" key="3">
    <source>
        <dbReference type="Proteomes" id="UP000030675"/>
    </source>
</evidence>
<gene>
    <name evidence="2" type="ORF">PLEI_3019</name>
</gene>